<evidence type="ECO:0000313" key="3">
    <source>
        <dbReference type="Proteomes" id="UP001174909"/>
    </source>
</evidence>
<accession>A0AA35WYV7</accession>
<organism evidence="2 3">
    <name type="scientific">Geodia barretti</name>
    <name type="common">Barrett's horny sponge</name>
    <dbReference type="NCBI Taxonomy" id="519541"/>
    <lineage>
        <taxon>Eukaryota</taxon>
        <taxon>Metazoa</taxon>
        <taxon>Porifera</taxon>
        <taxon>Demospongiae</taxon>
        <taxon>Heteroscleromorpha</taxon>
        <taxon>Tetractinellida</taxon>
        <taxon>Astrophorina</taxon>
        <taxon>Geodiidae</taxon>
        <taxon>Geodia</taxon>
    </lineage>
</organism>
<proteinExistence type="predicted"/>
<comment type="caution">
    <text evidence="2">The sequence shown here is derived from an EMBL/GenBank/DDBJ whole genome shotgun (WGS) entry which is preliminary data.</text>
</comment>
<evidence type="ECO:0000256" key="1">
    <source>
        <dbReference type="SAM" id="MobiDB-lite"/>
    </source>
</evidence>
<name>A0AA35WYV7_GEOBA</name>
<feature type="region of interest" description="Disordered" evidence="1">
    <location>
        <begin position="61"/>
        <end position="126"/>
    </location>
</feature>
<feature type="region of interest" description="Disordered" evidence="1">
    <location>
        <begin position="17"/>
        <end position="40"/>
    </location>
</feature>
<feature type="compositionally biased region" description="Basic residues" evidence="1">
    <location>
        <begin position="117"/>
        <end position="126"/>
    </location>
</feature>
<dbReference type="AlphaFoldDB" id="A0AA35WYV7"/>
<dbReference type="Proteomes" id="UP001174909">
    <property type="component" value="Unassembled WGS sequence"/>
</dbReference>
<evidence type="ECO:0000313" key="2">
    <source>
        <dbReference type="EMBL" id="CAI8031602.1"/>
    </source>
</evidence>
<reference evidence="2" key="1">
    <citation type="submission" date="2023-03" db="EMBL/GenBank/DDBJ databases">
        <authorList>
            <person name="Steffen K."/>
            <person name="Cardenas P."/>
        </authorList>
    </citation>
    <scope>NUCLEOTIDE SEQUENCE</scope>
</reference>
<keyword evidence="3" id="KW-1185">Reference proteome</keyword>
<feature type="compositionally biased region" description="Polar residues" evidence="1">
    <location>
        <begin position="81"/>
        <end position="98"/>
    </location>
</feature>
<protein>
    <submittedName>
        <fullName evidence="2">Uncharacterized protein</fullName>
    </submittedName>
</protein>
<gene>
    <name evidence="2" type="ORF">GBAR_LOCUS17937</name>
</gene>
<dbReference type="EMBL" id="CASHTH010002554">
    <property type="protein sequence ID" value="CAI8031602.1"/>
    <property type="molecule type" value="Genomic_DNA"/>
</dbReference>
<feature type="compositionally biased region" description="Polar residues" evidence="1">
    <location>
        <begin position="17"/>
        <end position="37"/>
    </location>
</feature>
<sequence>MKEDIMFKALQAKFNNTRNSSGAVGTKTGSGERSPTTAMGRWWGWFGEENDSEHVMRLRDDLTPKPETSHQSNNHNRHHSPTGQCILTEPLTFTQHQPLQKLIGPQSRKLTVLPRPRYGKQHKIEK</sequence>